<dbReference type="Pfam" id="PF07007">
    <property type="entry name" value="LprI"/>
    <property type="match status" value="1"/>
</dbReference>
<feature type="signal peptide" evidence="1">
    <location>
        <begin position="1"/>
        <end position="21"/>
    </location>
</feature>
<dbReference type="Gene3D" id="1.20.1270.180">
    <property type="match status" value="1"/>
</dbReference>
<accession>A0AA37TNV5</accession>
<organism evidence="3 4">
    <name type="scientific">Paraferrimonas haliotis</name>
    <dbReference type="NCBI Taxonomy" id="2013866"/>
    <lineage>
        <taxon>Bacteria</taxon>
        <taxon>Pseudomonadati</taxon>
        <taxon>Pseudomonadota</taxon>
        <taxon>Gammaproteobacteria</taxon>
        <taxon>Alteromonadales</taxon>
        <taxon>Ferrimonadaceae</taxon>
        <taxon>Paraferrimonas</taxon>
    </lineage>
</organism>
<dbReference type="Proteomes" id="UP001157439">
    <property type="component" value="Unassembled WGS sequence"/>
</dbReference>
<evidence type="ECO:0000313" key="4">
    <source>
        <dbReference type="Proteomes" id="UP001157439"/>
    </source>
</evidence>
<protein>
    <recommendedName>
        <fullName evidence="2">Lysozyme inhibitor LprI-like N-terminal domain-containing protein</fullName>
    </recommendedName>
</protein>
<sequence length="202" mass="22940">MLLLKYPLQLKLLLLTLCFFAADAKSQGPSFDCSQVSADSTEAMVCQSDRLSQLDRDLAKAYQQALSKAANERSLLKAEQRGWVKGRNECWKAINEADCVALSYQTRLSELQARYQLVSVQGPLFYQCNTDVRNELVVRYFDSDIPTAIIERGDQMKLLYKNADSSKGYVGQDAQLIQNDRSLQLVWYYQQTALNCTQKPSQ</sequence>
<dbReference type="InterPro" id="IPR009739">
    <property type="entry name" value="LprI-like_N"/>
</dbReference>
<feature type="chain" id="PRO_5041303325" description="Lysozyme inhibitor LprI-like N-terminal domain-containing protein" evidence="1">
    <location>
        <begin position="22"/>
        <end position="202"/>
    </location>
</feature>
<dbReference type="RefSeq" id="WP_095499978.1">
    <property type="nucleotide sequence ID" value="NZ_BSPO01000002.1"/>
</dbReference>
<gene>
    <name evidence="3" type="ORF">GCM10007894_08670</name>
</gene>
<dbReference type="InterPro" id="IPR052755">
    <property type="entry name" value="Lysozyme_Inhibitor_LprI"/>
</dbReference>
<dbReference type="EMBL" id="BSPO01000002">
    <property type="protein sequence ID" value="GLS82890.1"/>
    <property type="molecule type" value="Genomic_DNA"/>
</dbReference>
<reference evidence="3 4" key="1">
    <citation type="journal article" date="2014" name="Int. J. Syst. Evol. Microbiol.">
        <title>Complete genome sequence of Corynebacterium casei LMG S-19264T (=DSM 44701T), isolated from a smear-ripened cheese.</title>
        <authorList>
            <consortium name="US DOE Joint Genome Institute (JGI-PGF)"/>
            <person name="Walter F."/>
            <person name="Albersmeier A."/>
            <person name="Kalinowski J."/>
            <person name="Ruckert C."/>
        </authorList>
    </citation>
    <scope>NUCLEOTIDE SEQUENCE [LARGE SCALE GENOMIC DNA]</scope>
    <source>
        <strain evidence="3 4">NBRC 112785</strain>
    </source>
</reference>
<name>A0AA37TNV5_9GAMM</name>
<evidence type="ECO:0000256" key="1">
    <source>
        <dbReference type="SAM" id="SignalP"/>
    </source>
</evidence>
<dbReference type="PANTHER" id="PTHR37549">
    <property type="entry name" value="LIPOPROTEIN LPRI"/>
    <property type="match status" value="1"/>
</dbReference>
<evidence type="ECO:0000259" key="2">
    <source>
        <dbReference type="Pfam" id="PF07007"/>
    </source>
</evidence>
<dbReference type="AlphaFoldDB" id="A0AA37TNV5"/>
<keyword evidence="4" id="KW-1185">Reference proteome</keyword>
<proteinExistence type="predicted"/>
<comment type="caution">
    <text evidence="3">The sequence shown here is derived from an EMBL/GenBank/DDBJ whole genome shotgun (WGS) entry which is preliminary data.</text>
</comment>
<dbReference type="GO" id="GO:0005576">
    <property type="term" value="C:extracellular region"/>
    <property type="evidence" value="ECO:0007669"/>
    <property type="project" value="TreeGrafter"/>
</dbReference>
<feature type="domain" description="Lysozyme inhibitor LprI-like N-terminal" evidence="2">
    <location>
        <begin position="33"/>
        <end position="111"/>
    </location>
</feature>
<evidence type="ECO:0000313" key="3">
    <source>
        <dbReference type="EMBL" id="GLS82890.1"/>
    </source>
</evidence>
<dbReference type="PANTHER" id="PTHR37549:SF1">
    <property type="entry name" value="LIPOPROTEIN LPRI"/>
    <property type="match status" value="1"/>
</dbReference>
<keyword evidence="1" id="KW-0732">Signal</keyword>